<keyword evidence="1" id="KW-1133">Transmembrane helix</keyword>
<evidence type="ECO:0000313" key="2">
    <source>
        <dbReference type="EMBL" id="EZA58526.1"/>
    </source>
</evidence>
<protein>
    <submittedName>
        <fullName evidence="2">Uncharacterized protein</fullName>
    </submittedName>
</protein>
<dbReference type="EMBL" id="KK107119">
    <property type="protein sequence ID" value="EZA58526.1"/>
    <property type="molecule type" value="Genomic_DNA"/>
</dbReference>
<feature type="transmembrane region" description="Helical" evidence="1">
    <location>
        <begin position="207"/>
        <end position="230"/>
    </location>
</feature>
<accession>A0A026WS84</accession>
<keyword evidence="1" id="KW-0472">Membrane</keyword>
<gene>
    <name evidence="2" type="ORF">X777_14688</name>
</gene>
<proteinExistence type="predicted"/>
<dbReference type="Proteomes" id="UP000053097">
    <property type="component" value="Unassembled WGS sequence"/>
</dbReference>
<sequence length="339" mass="36231">MHSISQLPDNNVHQTAGAHKSIVETGYDVQLGDTPESRTLYCVPLDSISSGLFAVPFSISSTNTMFWNPQRNSSVFSRQTAESSLLIQSSSNSSSPSLTSFSTDSTAAVAAPPENPDRSRNSLGVVSRLQKPLVRSSASKLSFDISGVSCRPSSFRLCGNSHELPPHSDVDFRRSSPFCTSATMLSGFSGKLIDLLYVIRKILRSQIAIIIVVLSDGAVVAMIVVQFLALRSNILLKISEEYLSASLTTSGMSSSLSLDTLLDPSFSPSFSDEQISMAFSCNTRFTSFSGVAHTLGVSGLTVALLLERSGLTVSCLRLIGDSWLIANGIDDDTYCDVGG</sequence>
<keyword evidence="3" id="KW-1185">Reference proteome</keyword>
<organism evidence="2 3">
    <name type="scientific">Ooceraea biroi</name>
    <name type="common">Clonal raider ant</name>
    <name type="synonym">Cerapachys biroi</name>
    <dbReference type="NCBI Taxonomy" id="2015173"/>
    <lineage>
        <taxon>Eukaryota</taxon>
        <taxon>Metazoa</taxon>
        <taxon>Ecdysozoa</taxon>
        <taxon>Arthropoda</taxon>
        <taxon>Hexapoda</taxon>
        <taxon>Insecta</taxon>
        <taxon>Pterygota</taxon>
        <taxon>Neoptera</taxon>
        <taxon>Endopterygota</taxon>
        <taxon>Hymenoptera</taxon>
        <taxon>Apocrita</taxon>
        <taxon>Aculeata</taxon>
        <taxon>Formicoidea</taxon>
        <taxon>Formicidae</taxon>
        <taxon>Dorylinae</taxon>
        <taxon>Ooceraea</taxon>
    </lineage>
</organism>
<evidence type="ECO:0000256" key="1">
    <source>
        <dbReference type="SAM" id="Phobius"/>
    </source>
</evidence>
<dbReference type="AlphaFoldDB" id="A0A026WS84"/>
<reference evidence="2 3" key="1">
    <citation type="journal article" date="2014" name="Curr. Biol.">
        <title>The genome of the clonal raider ant Cerapachys biroi.</title>
        <authorList>
            <person name="Oxley P.R."/>
            <person name="Ji L."/>
            <person name="Fetter-Pruneda I."/>
            <person name="McKenzie S.K."/>
            <person name="Li C."/>
            <person name="Hu H."/>
            <person name="Zhang G."/>
            <person name="Kronauer D.J."/>
        </authorList>
    </citation>
    <scope>NUCLEOTIDE SEQUENCE [LARGE SCALE GENOMIC DNA]</scope>
</reference>
<keyword evidence="1" id="KW-0812">Transmembrane</keyword>
<evidence type="ECO:0000313" key="3">
    <source>
        <dbReference type="Proteomes" id="UP000053097"/>
    </source>
</evidence>
<name>A0A026WS84_OOCBI</name>